<comment type="function">
    <text evidence="6">Catalyzes the condensation of 2 ATP molecules into cyclic di-AMP (c-di-AMP), a second messenger used to regulate differing processes in different bacteria.</text>
</comment>
<dbReference type="GO" id="GO:0004016">
    <property type="term" value="F:adenylate cyclase activity"/>
    <property type="evidence" value="ECO:0007669"/>
    <property type="project" value="UniProtKB-UniRule"/>
</dbReference>
<organism evidence="8 9">
    <name type="scientific">Candidatus Desulfatibia vada</name>
    <dbReference type="NCBI Taxonomy" id="2841696"/>
    <lineage>
        <taxon>Bacteria</taxon>
        <taxon>Pseudomonadati</taxon>
        <taxon>Thermodesulfobacteriota</taxon>
        <taxon>Desulfobacteria</taxon>
        <taxon>Desulfobacterales</taxon>
        <taxon>Desulfobacterales incertae sedis</taxon>
        <taxon>Candidatus Desulfatibia</taxon>
    </lineage>
</organism>
<keyword evidence="5 6" id="KW-0067">ATP-binding</keyword>
<keyword evidence="6" id="KW-1003">Cell membrane</keyword>
<dbReference type="PANTHER" id="PTHR34185">
    <property type="entry name" value="DIADENYLATE CYCLASE"/>
    <property type="match status" value="1"/>
</dbReference>
<keyword evidence="6" id="KW-0472">Membrane</keyword>
<comment type="caution">
    <text evidence="6">Lacks conserved residue(s) required for the propagation of feature annotation.</text>
</comment>
<feature type="transmembrane region" description="Helical" evidence="6">
    <location>
        <begin position="65"/>
        <end position="82"/>
    </location>
</feature>
<evidence type="ECO:0000256" key="1">
    <source>
        <dbReference type="ARBA" id="ARBA00000877"/>
    </source>
</evidence>
<dbReference type="Proteomes" id="UP000605201">
    <property type="component" value="Unassembled WGS sequence"/>
</dbReference>
<comment type="similarity">
    <text evidence="6">Belongs to the adenylate cyclase family. DacA/CdaA subfamily.</text>
</comment>
<evidence type="ECO:0000256" key="4">
    <source>
        <dbReference type="ARBA" id="ARBA00022741"/>
    </source>
</evidence>
<dbReference type="HAMAP" id="MF_01499">
    <property type="entry name" value="DacA"/>
    <property type="match status" value="1"/>
</dbReference>
<dbReference type="InterPro" id="IPR034701">
    <property type="entry name" value="CdaA"/>
</dbReference>
<keyword evidence="2 6" id="KW-0808">Transferase</keyword>
<comment type="catalytic activity">
    <reaction evidence="1 6">
        <text>2 ATP = 3',3'-c-di-AMP + 2 diphosphate</text>
        <dbReference type="Rhea" id="RHEA:35655"/>
        <dbReference type="ChEBI" id="CHEBI:30616"/>
        <dbReference type="ChEBI" id="CHEBI:33019"/>
        <dbReference type="ChEBI" id="CHEBI:71500"/>
        <dbReference type="EC" id="2.7.7.85"/>
    </reaction>
</comment>
<dbReference type="Pfam" id="PF02457">
    <property type="entry name" value="DAC"/>
    <property type="match status" value="1"/>
</dbReference>
<dbReference type="GO" id="GO:0006171">
    <property type="term" value="P:cAMP biosynthetic process"/>
    <property type="evidence" value="ECO:0007669"/>
    <property type="project" value="InterPro"/>
</dbReference>
<evidence type="ECO:0000256" key="3">
    <source>
        <dbReference type="ARBA" id="ARBA00022695"/>
    </source>
</evidence>
<proteinExistence type="inferred from homology"/>
<evidence type="ECO:0000256" key="6">
    <source>
        <dbReference type="HAMAP-Rule" id="MF_01499"/>
    </source>
</evidence>
<evidence type="ECO:0000313" key="9">
    <source>
        <dbReference type="Proteomes" id="UP000605201"/>
    </source>
</evidence>
<dbReference type="InterPro" id="IPR036888">
    <property type="entry name" value="DNA_integrity_DisA_N_sf"/>
</dbReference>
<gene>
    <name evidence="6" type="primary">dacA</name>
    <name evidence="8" type="ORF">H8D96_13375</name>
</gene>
<dbReference type="EC" id="2.7.7.85" evidence="6"/>
<keyword evidence="6" id="KW-1133">Transmembrane helix</keyword>
<dbReference type="Gene3D" id="3.40.1700.10">
    <property type="entry name" value="DNA integrity scanning protein, DisA, N-terminal domain"/>
    <property type="match status" value="1"/>
</dbReference>
<comment type="subunit">
    <text evidence="6">Probably a homodimer.</text>
</comment>
<feature type="transmembrane region" description="Helical" evidence="6">
    <location>
        <begin position="12"/>
        <end position="31"/>
    </location>
</feature>
<feature type="transmembrane region" description="Helical" evidence="6">
    <location>
        <begin position="38"/>
        <end position="59"/>
    </location>
</feature>
<accession>A0A8J6P094</accession>
<feature type="transmembrane region" description="Helical" evidence="6">
    <location>
        <begin position="268"/>
        <end position="286"/>
    </location>
</feature>
<dbReference type="SUPFAM" id="SSF143597">
    <property type="entry name" value="YojJ-like"/>
    <property type="match status" value="1"/>
</dbReference>
<protein>
    <recommendedName>
        <fullName evidence="6">Diadenylate cyclase</fullName>
        <shortName evidence="6">DAC</shortName>
        <ecNumber evidence="6">2.7.7.85</ecNumber>
    </recommendedName>
    <alternativeName>
        <fullName evidence="6">Cyclic-di-AMP synthase</fullName>
        <shortName evidence="6">c-di-AMP synthase</shortName>
    </alternativeName>
</protein>
<dbReference type="PANTHER" id="PTHR34185:SF1">
    <property type="entry name" value="DIADENYLATE CYCLASE"/>
    <property type="match status" value="1"/>
</dbReference>
<dbReference type="PROSITE" id="PS51794">
    <property type="entry name" value="DAC"/>
    <property type="match status" value="1"/>
</dbReference>
<dbReference type="InterPro" id="IPR003390">
    <property type="entry name" value="DNA_integrity_scan_DisA_N"/>
</dbReference>
<dbReference type="Pfam" id="PF07949">
    <property type="entry name" value="YbbR"/>
    <property type="match status" value="2"/>
</dbReference>
<dbReference type="EMBL" id="JACNIG010000253">
    <property type="protein sequence ID" value="MBC8432895.1"/>
    <property type="molecule type" value="Genomic_DNA"/>
</dbReference>
<evidence type="ECO:0000256" key="5">
    <source>
        <dbReference type="ARBA" id="ARBA00022840"/>
    </source>
</evidence>
<sequence length="478" mass="52954">MDMLFSSLATMHLQDIVDILLLSYILFRLYVLFRGTYVLRVIAGLVILWFFQRIAVFLGLILTSYALQGITAVAALIIIIVFRNEIRSVLQAKNLRAILWSFPHKTVRTPIEVITESIQALSRQQIGALMVFPATEDLQDFVQSGIQWNGLLSKEMIASIFWHDNPVHDGAAIIQGDRITEVGVVLPLSYRNDLPSHYGTRHRAALGLAEATDALIIVVSEETGKVVAAKDSNIIDIETDGELVKTLRKHAGLSEEDQDYLRKEKLEIGIAAFVSVILITAVWFSFSRGLDTLMTLEIPVQYTKSDPKIEIVETSVNSVSLQLGGSSALLKSIRPEQVQVRLDLDKAVAGRNTFSITRENITLPPGIFLKKVSPSVVEATLEVTIKKELPLQVDWVGTLPEHLILSAIKLDPETIEVIGGNRILENISTIYTAKIPLDNLQQSGSMMITPVLNPASLKISSESKDKIIVSYVIQPRAQ</sequence>
<dbReference type="Gene3D" id="2.170.120.40">
    <property type="entry name" value="YbbR-like domain"/>
    <property type="match status" value="1"/>
</dbReference>
<evidence type="ECO:0000313" key="8">
    <source>
        <dbReference type="EMBL" id="MBC8432895.1"/>
    </source>
</evidence>
<feature type="domain" description="DAC" evidence="7">
    <location>
        <begin position="83"/>
        <end position="240"/>
    </location>
</feature>
<dbReference type="GO" id="GO:0005524">
    <property type="term" value="F:ATP binding"/>
    <property type="evidence" value="ECO:0007669"/>
    <property type="project" value="UniProtKB-UniRule"/>
</dbReference>
<keyword evidence="3 6" id="KW-0548">Nucleotidyltransferase</keyword>
<dbReference type="AlphaFoldDB" id="A0A8J6P094"/>
<reference evidence="8 9" key="1">
    <citation type="submission" date="2020-08" db="EMBL/GenBank/DDBJ databases">
        <title>Bridging the membrane lipid divide: bacteria of the FCB group superphylum have the potential to synthesize archaeal ether lipids.</title>
        <authorList>
            <person name="Villanueva L."/>
            <person name="Von Meijenfeldt F.A.B."/>
            <person name="Westbye A.B."/>
            <person name="Yadav S."/>
            <person name="Hopmans E.C."/>
            <person name="Dutilh B.E."/>
            <person name="Sinninghe Damste J.S."/>
        </authorList>
    </citation>
    <scope>NUCLEOTIDE SEQUENCE [LARGE SCALE GENOMIC DNA]</scope>
    <source>
        <strain evidence="8">NIOZ-UU17</strain>
    </source>
</reference>
<dbReference type="InterPro" id="IPR050338">
    <property type="entry name" value="DisA"/>
</dbReference>
<dbReference type="GO" id="GO:0106408">
    <property type="term" value="F:diadenylate cyclase activity"/>
    <property type="evidence" value="ECO:0007669"/>
    <property type="project" value="UniProtKB-EC"/>
</dbReference>
<evidence type="ECO:0000259" key="7">
    <source>
        <dbReference type="PROSITE" id="PS51794"/>
    </source>
</evidence>
<keyword evidence="4 6" id="KW-0547">Nucleotide-binding</keyword>
<dbReference type="Gene3D" id="2.170.120.30">
    <property type="match status" value="1"/>
</dbReference>
<evidence type="ECO:0000256" key="2">
    <source>
        <dbReference type="ARBA" id="ARBA00022679"/>
    </source>
</evidence>
<dbReference type="InterPro" id="IPR012505">
    <property type="entry name" value="YbbR"/>
</dbReference>
<comment type="caution">
    <text evidence="8">The sequence shown here is derived from an EMBL/GenBank/DDBJ whole genome shotgun (WGS) entry which is preliminary data.</text>
</comment>
<keyword evidence="6" id="KW-0812">Transmembrane</keyword>
<name>A0A8J6P094_9BACT</name>